<gene>
    <name evidence="2" type="ORF">TCON_2227</name>
</gene>
<feature type="region of interest" description="Disordered" evidence="1">
    <location>
        <begin position="1"/>
        <end position="34"/>
    </location>
</feature>
<evidence type="ECO:0000256" key="1">
    <source>
        <dbReference type="SAM" id="MobiDB-lite"/>
    </source>
</evidence>
<dbReference type="Pfam" id="PF01221">
    <property type="entry name" value="Dynein_light"/>
    <property type="match status" value="1"/>
</dbReference>
<evidence type="ECO:0000313" key="3">
    <source>
        <dbReference type="Proteomes" id="UP001516464"/>
    </source>
</evidence>
<dbReference type="Proteomes" id="UP001516464">
    <property type="component" value="Unassembled WGS sequence"/>
</dbReference>
<dbReference type="CDD" id="cd21450">
    <property type="entry name" value="DLC-like_DYNLL1-like"/>
    <property type="match status" value="1"/>
</dbReference>
<evidence type="ECO:0000313" key="2">
    <source>
        <dbReference type="EMBL" id="KAF7682548.1"/>
    </source>
</evidence>
<dbReference type="InterPro" id="IPR001372">
    <property type="entry name" value="Dynein_light_chain_typ-1/2"/>
</dbReference>
<keyword evidence="3" id="KW-1185">Reference proteome</keyword>
<name>A0ABQ7HWQ4_9MICR</name>
<dbReference type="InterPro" id="IPR037177">
    <property type="entry name" value="DLC_sf"/>
</dbReference>
<organism evidence="2 3">
    <name type="scientific">Astathelohania contejeani</name>
    <dbReference type="NCBI Taxonomy" id="164912"/>
    <lineage>
        <taxon>Eukaryota</taxon>
        <taxon>Fungi</taxon>
        <taxon>Fungi incertae sedis</taxon>
        <taxon>Microsporidia</taxon>
        <taxon>Astathelohaniidae</taxon>
        <taxon>Astathelohania</taxon>
    </lineage>
</organism>
<dbReference type="SMART" id="SM01375">
    <property type="entry name" value="Dynein_light"/>
    <property type="match status" value="1"/>
</dbReference>
<protein>
    <recommendedName>
        <fullName evidence="4">Dynein light chain</fullName>
    </recommendedName>
</protein>
<dbReference type="SUPFAM" id="SSF54648">
    <property type="entry name" value="DLC"/>
    <property type="match status" value="1"/>
</dbReference>
<accession>A0ABQ7HWQ4</accession>
<dbReference type="Gene3D" id="3.30.740.10">
    <property type="entry name" value="Protein Inhibitor Of Neuronal Nitric Oxide Synthase"/>
    <property type="match status" value="1"/>
</dbReference>
<proteinExistence type="predicted"/>
<dbReference type="EMBL" id="SBIQ01000227">
    <property type="protein sequence ID" value="KAF7682548.1"/>
    <property type="molecule type" value="Genomic_DNA"/>
</dbReference>
<evidence type="ECO:0008006" key="4">
    <source>
        <dbReference type="Google" id="ProtNLM"/>
    </source>
</evidence>
<comment type="caution">
    <text evidence="2">The sequence shown here is derived from an EMBL/GenBank/DDBJ whole genome shotgun (WGS) entry which is preliminary data.</text>
</comment>
<sequence length="125" mass="14029">MAEDKESVSTKDVGSDKNTPEKKEEEEKTVKKEPPKIQIKILKNECSSNITEVVEGIVKKFDPTTKIRAMADALKRGLEKNFPKGWNVFVGGHFVGVCTYEEGYCIELTVGDYIIVAFKSYIPPK</sequence>
<reference evidence="2 3" key="1">
    <citation type="submission" date="2019-01" db="EMBL/GenBank/DDBJ databases">
        <title>Genomes sequencing and comparative genomics of infectious freshwater microsporidia, Cucumispora dikerogammari and Thelohania contejeani.</title>
        <authorList>
            <person name="Cormier A."/>
            <person name="Giraud I."/>
            <person name="Wattier R."/>
            <person name="Teixeira M."/>
            <person name="Grandjean F."/>
            <person name="Rigaud T."/>
            <person name="Cordaux R."/>
        </authorList>
    </citation>
    <scope>NUCLEOTIDE SEQUENCE [LARGE SCALE GENOMIC DNA]</scope>
    <source>
        <strain evidence="2">T1</strain>
        <tissue evidence="2">Spores</tissue>
    </source>
</reference>